<evidence type="ECO:0000313" key="4">
    <source>
        <dbReference type="EMBL" id="QGH72084.1"/>
    </source>
</evidence>
<reference evidence="4 5" key="1">
    <citation type="submission" date="2019-11" db="EMBL/GenBank/DDBJ databases">
        <authorList>
            <person name="Lewis R."/>
            <person name="Clooney A.G."/>
            <person name="Stockdale S.R."/>
            <person name="Buttimer C."/>
            <person name="Draper L.A."/>
            <person name="Ross R.P."/>
            <person name="Hill C."/>
        </authorList>
    </citation>
    <scope>NUCLEOTIDE SEQUENCE [LARGE SCALE GENOMIC DNA]</scope>
</reference>
<dbReference type="EMBL" id="MN642089">
    <property type="protein sequence ID" value="QGH72084.1"/>
    <property type="molecule type" value="Genomic_DNA"/>
</dbReference>
<proteinExistence type="predicted"/>
<dbReference type="GO" id="GO:0006032">
    <property type="term" value="P:chitin catabolic process"/>
    <property type="evidence" value="ECO:0007669"/>
    <property type="project" value="InterPro"/>
</dbReference>
<organism evidence="4 5">
    <name type="scientific">Klebsiella phage N1M2</name>
    <dbReference type="NCBI Taxonomy" id="2664939"/>
    <lineage>
        <taxon>Viruses</taxon>
        <taxon>Duplodnaviria</taxon>
        <taxon>Heunggongvirae</taxon>
        <taxon>Uroviricota</taxon>
        <taxon>Caudoviricetes</taxon>
        <taxon>Chimalliviridae</taxon>
        <taxon>Nimduovirus</taxon>
        <taxon>Nimduovirus N1M2</taxon>
    </lineage>
</organism>
<keyword evidence="5" id="KW-1185">Reference proteome</keyword>
<name>A0A6B7ZFN7_9CAUD</name>
<dbReference type="Proteomes" id="UP000464669">
    <property type="component" value="Segment"/>
</dbReference>
<feature type="compositionally biased region" description="Basic and acidic residues" evidence="2">
    <location>
        <begin position="1902"/>
        <end position="1914"/>
    </location>
</feature>
<feature type="region of interest" description="Disordered" evidence="2">
    <location>
        <begin position="2215"/>
        <end position="2342"/>
    </location>
</feature>
<feature type="compositionally biased region" description="Low complexity" evidence="2">
    <location>
        <begin position="2313"/>
        <end position="2331"/>
    </location>
</feature>
<dbReference type="SUPFAM" id="SSF53955">
    <property type="entry name" value="Lysozyme-like"/>
    <property type="match status" value="1"/>
</dbReference>
<feature type="region of interest" description="Disordered" evidence="2">
    <location>
        <begin position="1902"/>
        <end position="1921"/>
    </location>
</feature>
<keyword evidence="1" id="KW-0175">Coiled coil</keyword>
<evidence type="ECO:0000256" key="1">
    <source>
        <dbReference type="SAM" id="Coils"/>
    </source>
</evidence>
<dbReference type="GO" id="GO:0004568">
    <property type="term" value="F:chitinase activity"/>
    <property type="evidence" value="ECO:0007669"/>
    <property type="project" value="InterPro"/>
</dbReference>
<feature type="domain" description="Glycoside hydrolase family 19 catalytic" evidence="3">
    <location>
        <begin position="2107"/>
        <end position="2160"/>
    </location>
</feature>
<dbReference type="Pfam" id="PF00182">
    <property type="entry name" value="Glyco_hydro_19"/>
    <property type="match status" value="1"/>
</dbReference>
<dbReference type="Gene3D" id="1.10.530.10">
    <property type="match status" value="1"/>
</dbReference>
<feature type="region of interest" description="Disordered" evidence="2">
    <location>
        <begin position="1334"/>
        <end position="1360"/>
    </location>
</feature>
<dbReference type="InterPro" id="IPR023346">
    <property type="entry name" value="Lysozyme-like_dom_sf"/>
</dbReference>
<dbReference type="InterPro" id="IPR000726">
    <property type="entry name" value="Glyco_hydro_19_cat"/>
</dbReference>
<evidence type="ECO:0000313" key="5">
    <source>
        <dbReference type="Proteomes" id="UP000464669"/>
    </source>
</evidence>
<sequence length="2395" mass="260365">MASDNFDMDWGDDPFAGDIDFDMDFDMDPFKGKGFVRSLATGFLQGAFDETLGSGEARMRTLRTILPSSYSNALDKLSFVSSRVDDLVREFKEENAESAKSLQSIASHLNQRMGSKLPGFAQNALGNFSEKDFSSWERLDPENPNFNAKLGNVDEDDVDQAIDASVMAQSAMFASLGESLNNMAATVGGQISATIGAGNRQLVNIEGGIRDLLSYQRNVQAKLDQAKLNLMARSYVQDAKFYKFMEAGIHAEVAELKRIVQYSKLSDFEKTNTFTASKEYMRNSVFNAVGKRVGGISGMLRDRFNAGNRKDAYNGISDLLGNLADGLEMGSDVGFSRGLLGNIIGKMIAGVAVDQLPYFFTRGPGKRAIDNLIKKYPEQGTFIREQIAKVTDMGNTVSHIAMSGGGIANYMADNWQPLDEMRFYDYEEYVDSLPPGRKPIPKAVWVAKNAAENKAKQSLNRLMSETTRSRGTQYTINRRNPKDLDKPGIWKEMNNITLNEVLPGLISQTNLILEKMRTGRDDVESVGYNYTRGQFQKDSDRRISVASDLMPHSEFRSFTSAALNMVDSLDPDKLLSPGARKALAKQIVVDVDKEYGFQPLYYLGDIPGVSPENLKEIHAVMKRHFGITDDEVRQFQSGDGLTRTKMLGRLNTAEGRERLNAASSKAQDLKENIPNITERINLLRATGNEQMLRDLGVIYTDNGIDKINIQAFHDRIGMYMDNPDNPVLKGATPSGNGPSPTLGGIRAGAGPTANPYEDLNNTLGTLNERLSNLDQLKNSTTVNWDSETGVFSDIKTSNQGILDKTTEMSMLLTTMLDLAKAGKLFSGAPSPRVEQQEEVAKRSVLDRIKKLVPNDVLGRSAEFLFKNNPLILGGLLGGVASSFMQNPIMAASVAGLGLLGGAWLQHRQRSGAAPEGDAPSDEEDILDERGEPILKAAKLRAGEYVDMATKKVIKTWEDIRGPVMDAINKSVVGARELAGKIFGSDGRAVALKGLRSVRDAAVGAYNMLNPMERIRSTIQLGKEFLYQQDVFLKSDLKNPVLRASKFKTGDYFVRDANGSFKPITGWNEIDGAVYDNQGNQLVSEEEYQSGLVTASGAAVRNVGGMAANMVGGAAGLARAGINNLLGRFGYSQGPNREGNGAAGRKSGPNGVERRLDKIYRLLCKQFDIPAEVDPDEPLGVTGESSDNSLRLNSLAWKEKQKEKQEKHRVNEAIINISETLGGSKEEGAGKKEGGGLFDKLKGLVMGAGGFAVKLFKNPLGAIGDILGGVGKFALGTTAASIKRLGKIGSAMFSGVLGVASPIYKLLKLGFTKLAQAFVMGKAAGGMRRGLFGGSPADDLDVEQRGQSTRRRRGGARAGRGGRLGRMGRFAFGSPTAAVGSYLLADMFGDDTQDATPTSAADVSMGERDSVTGHYRTQGDAVVDVLTQWLPSGMLAKAATDSLPMDKETREGLDNYGLFWSSDKKFFFKRDEMEAYEDKIKGVSKTPDGYGELKTQYATQPRAVRFAMYGCADQQSSFGRRLGWLEQVLYPYVTIRDNRASLKKDAPIEKILTDFMNTDSGTNHDAGAIQTWFVARFKPVFLVTNAAVSVARMGDIESFDNAKGYEVVQVLERVQQTLNTFSPNPFTIDVRVDSKYGTMGPESTRHKIDAVLKDMEKSYPKPSTTVEKIAPTVEANAKAQAPGVPKETGPSAEITAQDAMSKIAARASMDDIEKRFSQPEQVKTIDISDLMPGGDKEMDPFVMTRLAVYGNIDNMPWRVEAVLRLERYVESYIMVIGDQARFTGKSSQLLELFKPAFRISTKLAEMNWMTWFRDRFLPTLMTYTIEVKKLTGVVPERGWKQLSATNRAKVARKLTEQMVTVDEQLKTVWEVQASPFPNSTSGKWSDRADRYLKILDMKAQEARLKDPELEEEKSRGTSGDDPVQMAQAARSRQAAQSAIQEVFGNNKGIGGSSFTPSMNGVRTGGPTSVYPNPTMSVDGGGAGSAGQFMGKADANFNPEFLKKAGEDKGIKMSPEQGEKLMLNHLLKAGITDIKTIALALAMVKKETGNYQNTVENTNWSAPTLLKYFKNIPDAATAQKVAAMSPAERAMWVYGRAPKGPQLGNTTPEDGWKYRGRGFFQLTGKANYERFKKETGIDVVSNPQLVSEDPNVMAESAVRFLKNNKAMLSIAKTGDFDTAVRGINGGNAVPATDERRRYYQEYLNKLRNGDLALDGAEAEQAAATPPAPTNEPPAAADKGVPQGAVATDTPIATPPGQNTVSDLLKSDARNTAPSNAGTPPPMKTASTLDPGVAAGDTNDGPVNTVNSSAPSIDQPRAPTSSSSPSSNSAQPAPVKEAAKPVDKQAMPQVVQAPAMPDHINTTDATAAGQLAIANQTLNKIAQLLERSSSNSPMVRMN</sequence>
<evidence type="ECO:0000256" key="2">
    <source>
        <dbReference type="SAM" id="MobiDB-lite"/>
    </source>
</evidence>
<gene>
    <name evidence="4" type="ORF">N1M2_221</name>
</gene>
<evidence type="ECO:0000259" key="3">
    <source>
        <dbReference type="Pfam" id="PF00182"/>
    </source>
</evidence>
<accession>A0A6B7ZFN7</accession>
<feature type="compositionally biased region" description="Polar residues" evidence="2">
    <location>
        <begin position="2298"/>
        <end position="2309"/>
    </location>
</feature>
<protein>
    <submittedName>
        <fullName evidence="4">Putative structural lysozyme</fullName>
    </submittedName>
</protein>
<feature type="coiled-coil region" evidence="1">
    <location>
        <begin position="659"/>
        <end position="686"/>
    </location>
</feature>
<dbReference type="GO" id="GO:0016998">
    <property type="term" value="P:cell wall macromolecule catabolic process"/>
    <property type="evidence" value="ECO:0007669"/>
    <property type="project" value="InterPro"/>
</dbReference>